<organism evidence="2 3">
    <name type="scientific">Nitrosovibrio tenuis</name>
    <dbReference type="NCBI Taxonomy" id="1233"/>
    <lineage>
        <taxon>Bacteria</taxon>
        <taxon>Pseudomonadati</taxon>
        <taxon>Pseudomonadota</taxon>
        <taxon>Betaproteobacteria</taxon>
        <taxon>Nitrosomonadales</taxon>
        <taxon>Nitrosomonadaceae</taxon>
        <taxon>Nitrosovibrio</taxon>
    </lineage>
</organism>
<dbReference type="InterPro" id="IPR050137">
    <property type="entry name" value="PyrR_bifunctional"/>
</dbReference>
<protein>
    <submittedName>
        <fullName evidence="2">Pyrimidine operon attenuation protein / uracil phosphoribosyltransferase</fullName>
    </submittedName>
</protein>
<dbReference type="Proteomes" id="UP000198620">
    <property type="component" value="Unassembled WGS sequence"/>
</dbReference>
<proteinExistence type="predicted"/>
<dbReference type="STRING" id="1233.SAMN05216387_101150"/>
<dbReference type="GO" id="GO:0016757">
    <property type="term" value="F:glycosyltransferase activity"/>
    <property type="evidence" value="ECO:0007669"/>
    <property type="project" value="UniProtKB-KW"/>
</dbReference>
<dbReference type="InterPro" id="IPR000836">
    <property type="entry name" value="PRTase_dom"/>
</dbReference>
<dbReference type="PANTHER" id="PTHR11608:SF0">
    <property type="entry name" value="BIFUNCTIONAL PROTEIN PYRR"/>
    <property type="match status" value="1"/>
</dbReference>
<keyword evidence="3" id="KW-1185">Reference proteome</keyword>
<evidence type="ECO:0000313" key="3">
    <source>
        <dbReference type="Proteomes" id="UP000198620"/>
    </source>
</evidence>
<reference evidence="2 3" key="1">
    <citation type="submission" date="2016-10" db="EMBL/GenBank/DDBJ databases">
        <authorList>
            <person name="de Groot N.N."/>
        </authorList>
    </citation>
    <scope>NUCLEOTIDE SEQUENCE [LARGE SCALE GENOMIC DNA]</scope>
    <source>
        <strain evidence="2 3">Nv1</strain>
    </source>
</reference>
<keyword evidence="2" id="KW-0808">Transferase</keyword>
<sequence length="172" mass="18960">MMLLPDAEQLLANLTERMRSGVATDTAIVGIHTGGAWLAERLHHDLKLPLPLGTLDISFYRDDFDKIGLHAQVRPSDISFEVEGSHIILVDDVLYTGRTIRAALNELFDYGRPSSIRLAALIDRGGRELPIAPQYVGATLALPSDKMLALEKSSTGKLSLRLYDKNPMGHEQ</sequence>
<evidence type="ECO:0000259" key="1">
    <source>
        <dbReference type="Pfam" id="PF00156"/>
    </source>
</evidence>
<evidence type="ECO:0000313" key="2">
    <source>
        <dbReference type="EMBL" id="SEK32173.1"/>
    </source>
</evidence>
<dbReference type="EMBL" id="FOBH01000001">
    <property type="protein sequence ID" value="SEK32173.1"/>
    <property type="molecule type" value="Genomic_DNA"/>
</dbReference>
<dbReference type="Pfam" id="PF00156">
    <property type="entry name" value="Pribosyltran"/>
    <property type="match status" value="1"/>
</dbReference>
<dbReference type="SUPFAM" id="SSF53271">
    <property type="entry name" value="PRTase-like"/>
    <property type="match status" value="1"/>
</dbReference>
<name>A0A1H7G1E8_9PROT</name>
<feature type="domain" description="Phosphoribosyltransferase" evidence="1">
    <location>
        <begin position="22"/>
        <end position="131"/>
    </location>
</feature>
<dbReference type="PANTHER" id="PTHR11608">
    <property type="entry name" value="BIFUNCTIONAL PROTEIN PYRR"/>
    <property type="match status" value="1"/>
</dbReference>
<dbReference type="InterPro" id="IPR029057">
    <property type="entry name" value="PRTase-like"/>
</dbReference>
<accession>A0A1H7G1E8</accession>
<dbReference type="Gene3D" id="3.40.50.2020">
    <property type="match status" value="1"/>
</dbReference>
<dbReference type="AlphaFoldDB" id="A0A1H7G1E8"/>
<dbReference type="CDD" id="cd06223">
    <property type="entry name" value="PRTases_typeI"/>
    <property type="match status" value="1"/>
</dbReference>
<keyword evidence="2" id="KW-0328">Glycosyltransferase</keyword>
<dbReference type="NCBIfam" id="NF003545">
    <property type="entry name" value="PRK05205.1-1"/>
    <property type="match status" value="1"/>
</dbReference>
<gene>
    <name evidence="2" type="ORF">SAMN05216387_101150</name>
</gene>